<dbReference type="InterPro" id="IPR005331">
    <property type="entry name" value="Sulfotransferase"/>
</dbReference>
<gene>
    <name evidence="1" type="ORF">G3576_00625</name>
</gene>
<accession>A0A6M1LE84</accession>
<dbReference type="GO" id="GO:0016020">
    <property type="term" value="C:membrane"/>
    <property type="evidence" value="ECO:0007669"/>
    <property type="project" value="InterPro"/>
</dbReference>
<dbReference type="Gene3D" id="3.40.50.300">
    <property type="entry name" value="P-loop containing nucleotide triphosphate hydrolases"/>
    <property type="match status" value="1"/>
</dbReference>
<sequence length="225" mass="25899">MLLSHRYRFIYLKIRKTAGTSVEVYLEPFCCTPSLYPGPAMKREALVTGDGIIGRRMNEPHPPDAFYNHMPAEEVRARVGSAVWDQYQKVSVVRNPFDRAVSWLWHGLAPKDRARLAAAPFDAVLDAFARRLENPGKILRDAAVFSIDGRCILDSWIRYESLHADLDALSQRLGLPPAPYPLGEYRRDARVRPEPWQAYVERPDIRRRIVDMLRLEFEAFGYPTD</sequence>
<evidence type="ECO:0000313" key="2">
    <source>
        <dbReference type="Proteomes" id="UP000475385"/>
    </source>
</evidence>
<dbReference type="SUPFAM" id="SSF52540">
    <property type="entry name" value="P-loop containing nucleoside triphosphate hydrolases"/>
    <property type="match status" value="1"/>
</dbReference>
<keyword evidence="2" id="KW-1185">Reference proteome</keyword>
<organism evidence="1 2">
    <name type="scientific">Falsiroseomonas algicola</name>
    <dbReference type="NCBI Taxonomy" id="2716930"/>
    <lineage>
        <taxon>Bacteria</taxon>
        <taxon>Pseudomonadati</taxon>
        <taxon>Pseudomonadota</taxon>
        <taxon>Alphaproteobacteria</taxon>
        <taxon>Acetobacterales</taxon>
        <taxon>Roseomonadaceae</taxon>
        <taxon>Falsiroseomonas</taxon>
    </lineage>
</organism>
<dbReference type="RefSeq" id="WP_164692390.1">
    <property type="nucleotide sequence ID" value="NZ_JAAIKB010000001.1"/>
</dbReference>
<dbReference type="Proteomes" id="UP000475385">
    <property type="component" value="Unassembled WGS sequence"/>
</dbReference>
<dbReference type="Pfam" id="PF03567">
    <property type="entry name" value="Sulfotransfer_2"/>
    <property type="match status" value="1"/>
</dbReference>
<name>A0A6M1LE84_9PROT</name>
<protein>
    <submittedName>
        <fullName evidence="1">Sulfotransferase family protein</fullName>
    </submittedName>
</protein>
<reference evidence="1 2" key="2">
    <citation type="submission" date="2020-03" db="EMBL/GenBank/DDBJ databases">
        <title>Roseomonas stagni sp. nov., isolated from pond water in Japan.</title>
        <authorList>
            <person name="Furuhata K."/>
            <person name="Miyamoto H."/>
            <person name="Goto K."/>
        </authorList>
    </citation>
    <scope>NUCLEOTIDE SEQUENCE [LARGE SCALE GENOMIC DNA]</scope>
    <source>
        <strain evidence="1 2">PeD5</strain>
    </source>
</reference>
<evidence type="ECO:0000313" key="1">
    <source>
        <dbReference type="EMBL" id="NGM18497.1"/>
    </source>
</evidence>
<comment type="caution">
    <text evidence="1">The sequence shown here is derived from an EMBL/GenBank/DDBJ whole genome shotgun (WGS) entry which is preliminary data.</text>
</comment>
<reference evidence="1 2" key="1">
    <citation type="submission" date="2020-02" db="EMBL/GenBank/DDBJ databases">
        <authorList>
            <person name="Kim H.M."/>
            <person name="Jeon C.O."/>
        </authorList>
    </citation>
    <scope>NUCLEOTIDE SEQUENCE [LARGE SCALE GENOMIC DNA]</scope>
    <source>
        <strain evidence="1 2">PeD5</strain>
    </source>
</reference>
<dbReference type="InterPro" id="IPR027417">
    <property type="entry name" value="P-loop_NTPase"/>
</dbReference>
<dbReference type="GO" id="GO:0008146">
    <property type="term" value="F:sulfotransferase activity"/>
    <property type="evidence" value="ECO:0007669"/>
    <property type="project" value="InterPro"/>
</dbReference>
<proteinExistence type="predicted"/>
<dbReference type="EMBL" id="JAAIKB010000001">
    <property type="protein sequence ID" value="NGM18497.1"/>
    <property type="molecule type" value="Genomic_DNA"/>
</dbReference>
<dbReference type="AlphaFoldDB" id="A0A6M1LE84"/>